<organism evidence="2 3">
    <name type="scientific">Mangrovivirga cuniculi</name>
    <dbReference type="NCBI Taxonomy" id="2715131"/>
    <lineage>
        <taxon>Bacteria</taxon>
        <taxon>Pseudomonadati</taxon>
        <taxon>Bacteroidota</taxon>
        <taxon>Cytophagia</taxon>
        <taxon>Cytophagales</taxon>
        <taxon>Mangrovivirgaceae</taxon>
        <taxon>Mangrovivirga</taxon>
    </lineage>
</organism>
<dbReference type="EMBL" id="CP028923">
    <property type="protein sequence ID" value="QCK14146.1"/>
    <property type="molecule type" value="Genomic_DNA"/>
</dbReference>
<feature type="transmembrane region" description="Helical" evidence="1">
    <location>
        <begin position="60"/>
        <end position="78"/>
    </location>
</feature>
<sequence>MDSLTQALLGATVGEAVLGNKIGRKASVLGIIGGTLPDLDVLVQSSMSTVEGVLFHRGPSHSITFALITSLLFGWIALKLQKRTSISYQNWFLFFFLVIFTHPLLDAFTNYGTEILWPFLDARVAWKTIFVIDPLYSIWLLAGVIFLLFYGKTNNFRKRIALWALALSSSYLLLTVYHKYHVDKKVTEYLESNSEPYERIMTVPSPVCNWLWTVVIDKGDHYQAGYFSMLIAEQDFRDSVIPKNSPAEWMKDKEELAGLKHFSNDWLQYKKSVDGKTIVNDIRFGPMLGWYNPDSGFIFSFEFEKGENGIIVKQNQKQPEGKIKEELGKLWSRIWSTDINK</sequence>
<evidence type="ECO:0000313" key="3">
    <source>
        <dbReference type="Proteomes" id="UP000298616"/>
    </source>
</evidence>
<feature type="transmembrane region" description="Helical" evidence="1">
    <location>
        <begin position="90"/>
        <end position="109"/>
    </location>
</feature>
<keyword evidence="1" id="KW-0812">Transmembrane</keyword>
<evidence type="ECO:0000256" key="1">
    <source>
        <dbReference type="SAM" id="Phobius"/>
    </source>
</evidence>
<dbReference type="GO" id="GO:0016787">
    <property type="term" value="F:hydrolase activity"/>
    <property type="evidence" value="ECO:0007669"/>
    <property type="project" value="UniProtKB-KW"/>
</dbReference>
<gene>
    <name evidence="2" type="ORF">DCC35_05000</name>
</gene>
<dbReference type="InterPro" id="IPR053170">
    <property type="entry name" value="Transcription_regulator"/>
</dbReference>
<feature type="transmembrane region" description="Helical" evidence="1">
    <location>
        <begin position="129"/>
        <end position="150"/>
    </location>
</feature>
<proteinExistence type="predicted"/>
<dbReference type="AlphaFoldDB" id="A0A4D7JR57"/>
<reference evidence="2 3" key="1">
    <citation type="submission" date="2018-04" db="EMBL/GenBank/DDBJ databases">
        <title>Complete genome uncultured novel isolate.</title>
        <authorList>
            <person name="Merlino G."/>
        </authorList>
    </citation>
    <scope>NUCLEOTIDE SEQUENCE [LARGE SCALE GENOMIC DNA]</scope>
    <source>
        <strain evidence="3">R1DC9</strain>
    </source>
</reference>
<keyword evidence="2" id="KW-0378">Hydrolase</keyword>
<dbReference type="PANTHER" id="PTHR40031">
    <property type="entry name" value="HYPOTHETICAL MEMBRANE SPANNING PROTEIN"/>
    <property type="match status" value="1"/>
</dbReference>
<dbReference type="Pfam" id="PF04307">
    <property type="entry name" value="YdjM"/>
    <property type="match status" value="1"/>
</dbReference>
<evidence type="ECO:0000313" key="2">
    <source>
        <dbReference type="EMBL" id="QCK14146.1"/>
    </source>
</evidence>
<keyword evidence="1" id="KW-1133">Transmembrane helix</keyword>
<keyword evidence="1" id="KW-0472">Membrane</keyword>
<dbReference type="Proteomes" id="UP000298616">
    <property type="component" value="Chromosome"/>
</dbReference>
<dbReference type="InterPro" id="IPR007404">
    <property type="entry name" value="YdjM-like"/>
</dbReference>
<dbReference type="OrthoDB" id="9781927at2"/>
<keyword evidence="3" id="KW-1185">Reference proteome</keyword>
<dbReference type="PANTHER" id="PTHR40031:SF1">
    <property type="entry name" value="MEMBRANE-BOUND METAL-DEPENDENT HYDROLASE"/>
    <property type="match status" value="1"/>
</dbReference>
<accession>A0A4D7JR57</accession>
<dbReference type="RefSeq" id="WP_137089739.1">
    <property type="nucleotide sequence ID" value="NZ_CP028923.1"/>
</dbReference>
<dbReference type="KEGG" id="fpf:DCC35_05000"/>
<protein>
    <submittedName>
        <fullName evidence="2">Metal-dependent hydrolase</fullName>
    </submittedName>
</protein>
<name>A0A4D7JR57_9BACT</name>